<reference evidence="1" key="1">
    <citation type="submission" date="2018-06" db="EMBL/GenBank/DDBJ databases">
        <authorList>
            <person name="Zhirakovskaya E."/>
        </authorList>
    </citation>
    <scope>NUCLEOTIDE SEQUENCE</scope>
</reference>
<name>A0A3B0TFA6_9ZZZZ</name>
<feature type="non-terminal residue" evidence="1">
    <location>
        <position position="1"/>
    </location>
</feature>
<accession>A0A3B0TFA6</accession>
<proteinExistence type="predicted"/>
<dbReference type="EMBL" id="UOEL01000076">
    <property type="protein sequence ID" value="VAW12027.1"/>
    <property type="molecule type" value="Genomic_DNA"/>
</dbReference>
<protein>
    <submittedName>
        <fullName evidence="1">Uncharacterized protein</fullName>
    </submittedName>
</protein>
<dbReference type="AlphaFoldDB" id="A0A3B0TFA6"/>
<organism evidence="1">
    <name type="scientific">hydrothermal vent metagenome</name>
    <dbReference type="NCBI Taxonomy" id="652676"/>
    <lineage>
        <taxon>unclassified sequences</taxon>
        <taxon>metagenomes</taxon>
        <taxon>ecological metagenomes</taxon>
    </lineage>
</organism>
<sequence length="35" mass="4082">SKAQAEKKAYDEYSIFDTTQKINSDFDKAIKKLKK</sequence>
<gene>
    <name evidence="1" type="ORF">MNBD_BACTEROID03-2200</name>
</gene>
<evidence type="ECO:0000313" key="1">
    <source>
        <dbReference type="EMBL" id="VAW12027.1"/>
    </source>
</evidence>